<feature type="region of interest" description="Disordered" evidence="1">
    <location>
        <begin position="302"/>
        <end position="323"/>
    </location>
</feature>
<dbReference type="EMBL" id="CAKLCB010000055">
    <property type="protein sequence ID" value="CAH0514123.1"/>
    <property type="molecule type" value="Genomic_DNA"/>
</dbReference>
<feature type="compositionally biased region" description="Polar residues" evidence="1">
    <location>
        <begin position="180"/>
        <end position="192"/>
    </location>
</feature>
<proteinExistence type="predicted"/>
<comment type="caution">
    <text evidence="3">The sequence shown here is derived from an EMBL/GenBank/DDBJ whole genome shotgun (WGS) entry which is preliminary data.</text>
</comment>
<organism evidence="3 6">
    <name type="scientific">Peronospora belbahrii</name>
    <dbReference type="NCBI Taxonomy" id="622444"/>
    <lineage>
        <taxon>Eukaryota</taxon>
        <taxon>Sar</taxon>
        <taxon>Stramenopiles</taxon>
        <taxon>Oomycota</taxon>
        <taxon>Peronosporomycetes</taxon>
        <taxon>Peronosporales</taxon>
        <taxon>Peronosporaceae</taxon>
        <taxon>Peronospora</taxon>
    </lineage>
</organism>
<gene>
    <name evidence="4" type="ORF">PBS001_LOCUS894</name>
    <name evidence="3" type="ORF">PBS003_LOCUS1289</name>
</gene>
<feature type="transmembrane region" description="Helical" evidence="2">
    <location>
        <begin position="6"/>
        <end position="25"/>
    </location>
</feature>
<evidence type="ECO:0000256" key="2">
    <source>
        <dbReference type="SAM" id="Phobius"/>
    </source>
</evidence>
<keyword evidence="5" id="KW-1185">Reference proteome</keyword>
<evidence type="ECO:0000313" key="6">
    <source>
        <dbReference type="Proteomes" id="UP001160483"/>
    </source>
</evidence>
<reference evidence="3 5" key="1">
    <citation type="submission" date="2021-11" db="EMBL/GenBank/DDBJ databases">
        <authorList>
            <person name="Islam A."/>
            <person name="Islam S."/>
            <person name="Flora M.S."/>
            <person name="Rahman M."/>
            <person name="Ziaur R.M."/>
            <person name="Epstein J.H."/>
            <person name="Hassan M."/>
            <person name="Klassen M."/>
            <person name="Woodard K."/>
            <person name="Webb A."/>
            <person name="Webby R.J."/>
            <person name="El Zowalaty M.E."/>
        </authorList>
    </citation>
    <scope>NUCLEOTIDE SEQUENCE</scope>
    <source>
        <strain evidence="4">Pbs1</strain>
        <strain evidence="3">Pbs3</strain>
    </source>
</reference>
<feature type="transmembrane region" description="Helical" evidence="2">
    <location>
        <begin position="152"/>
        <end position="172"/>
    </location>
</feature>
<name>A0AAU9KUY6_9STRA</name>
<evidence type="ECO:0000313" key="4">
    <source>
        <dbReference type="EMBL" id="CAH0514123.1"/>
    </source>
</evidence>
<keyword evidence="2" id="KW-1133">Transmembrane helix</keyword>
<accession>A0AAU9KUY6</accession>
<dbReference type="Proteomes" id="UP001160483">
    <property type="component" value="Unassembled WGS sequence"/>
</dbReference>
<dbReference type="EMBL" id="CAKKTJ010000108">
    <property type="protein sequence ID" value="CAH0474437.1"/>
    <property type="molecule type" value="Genomic_DNA"/>
</dbReference>
<evidence type="ECO:0000256" key="1">
    <source>
        <dbReference type="SAM" id="MobiDB-lite"/>
    </source>
</evidence>
<protein>
    <recommendedName>
        <fullName evidence="7">RxLR effector protein</fullName>
    </recommendedName>
</protein>
<evidence type="ECO:0000313" key="3">
    <source>
        <dbReference type="EMBL" id="CAH0474437.1"/>
    </source>
</evidence>
<feature type="region of interest" description="Disordered" evidence="1">
    <location>
        <begin position="180"/>
        <end position="199"/>
    </location>
</feature>
<keyword evidence="2" id="KW-0472">Membrane</keyword>
<evidence type="ECO:0000313" key="5">
    <source>
        <dbReference type="Proteomes" id="UP001158986"/>
    </source>
</evidence>
<sequence>MRFGVFFPFLLVAMFIMSCSSFIAANSYSFDSTHTNSGKISFATTEGDEERDAKTEGGKRVAALGKSFLASDEKLSQAITKIAEASKKNEAMSVEKILEVGGLKDPKKVIKLLKKNNVNIEKALHDRDLGEIFKLVQVISVGKKKSLTKKMFIVLASLFGAGGVLYCLYILYNRNQAPPGQSTATVGNTASSEDSKGSDAAEFEKYLDLEGSGDSTDFVTLARGIDSSMESPEPVDTVDSAVYESSDSSLATEGAVGSSALLRLQDSATSSGSSDFSAVLGGQNMLNPKYMKATGLTKLSSMVETDSSTFSEPLESSTLRTSL</sequence>
<dbReference type="AlphaFoldDB" id="A0AAU9KUY6"/>
<dbReference type="Proteomes" id="UP001158986">
    <property type="component" value="Unassembled WGS sequence"/>
</dbReference>
<dbReference type="PROSITE" id="PS51257">
    <property type="entry name" value="PROKAR_LIPOPROTEIN"/>
    <property type="match status" value="1"/>
</dbReference>
<evidence type="ECO:0008006" key="7">
    <source>
        <dbReference type="Google" id="ProtNLM"/>
    </source>
</evidence>
<keyword evidence="2" id="KW-0812">Transmembrane</keyword>